<protein>
    <submittedName>
        <fullName evidence="1">Uncharacterized protein</fullName>
    </submittedName>
</protein>
<dbReference type="InParanoid" id="A0A0D0BCU0"/>
<dbReference type="AlphaFoldDB" id="A0A0D0BCU0"/>
<dbReference type="HOGENOM" id="CLU_1983037_0_0_1"/>
<sequence>MQYVNCNTVTWPRWKYKGPPVTFDMQYALRVVPLLPYVEVYGAVDWVIVDESLGFELSWFQGTTTGFGELVEVENIRPAQDDRCPTLESGEYIAICILLPNLCNCIPGENLSRRIKKNSRTSYPPT</sequence>
<dbReference type="EMBL" id="KN835145">
    <property type="protein sequence ID" value="KIK47599.1"/>
    <property type="molecule type" value="Genomic_DNA"/>
</dbReference>
<gene>
    <name evidence="1" type="ORF">CY34DRAFT_209819</name>
</gene>
<organism evidence="1 2">
    <name type="scientific">Suillus luteus UH-Slu-Lm8-n1</name>
    <dbReference type="NCBI Taxonomy" id="930992"/>
    <lineage>
        <taxon>Eukaryota</taxon>
        <taxon>Fungi</taxon>
        <taxon>Dikarya</taxon>
        <taxon>Basidiomycota</taxon>
        <taxon>Agaricomycotina</taxon>
        <taxon>Agaricomycetes</taxon>
        <taxon>Agaricomycetidae</taxon>
        <taxon>Boletales</taxon>
        <taxon>Suillineae</taxon>
        <taxon>Suillaceae</taxon>
        <taxon>Suillus</taxon>
    </lineage>
</organism>
<evidence type="ECO:0000313" key="1">
    <source>
        <dbReference type="EMBL" id="KIK47599.1"/>
    </source>
</evidence>
<dbReference type="Proteomes" id="UP000054485">
    <property type="component" value="Unassembled WGS sequence"/>
</dbReference>
<reference evidence="2" key="2">
    <citation type="submission" date="2015-01" db="EMBL/GenBank/DDBJ databases">
        <title>Evolutionary Origins and Diversification of the Mycorrhizal Mutualists.</title>
        <authorList>
            <consortium name="DOE Joint Genome Institute"/>
            <consortium name="Mycorrhizal Genomics Consortium"/>
            <person name="Kohler A."/>
            <person name="Kuo A."/>
            <person name="Nagy L.G."/>
            <person name="Floudas D."/>
            <person name="Copeland A."/>
            <person name="Barry K.W."/>
            <person name="Cichocki N."/>
            <person name="Veneault-Fourrey C."/>
            <person name="LaButti K."/>
            <person name="Lindquist E.A."/>
            <person name="Lipzen A."/>
            <person name="Lundell T."/>
            <person name="Morin E."/>
            <person name="Murat C."/>
            <person name="Riley R."/>
            <person name="Ohm R."/>
            <person name="Sun H."/>
            <person name="Tunlid A."/>
            <person name="Henrissat B."/>
            <person name="Grigoriev I.V."/>
            <person name="Hibbett D.S."/>
            <person name="Martin F."/>
        </authorList>
    </citation>
    <scope>NUCLEOTIDE SEQUENCE [LARGE SCALE GENOMIC DNA]</scope>
    <source>
        <strain evidence="2">UH-Slu-Lm8-n1</strain>
    </source>
</reference>
<accession>A0A0D0BCU0</accession>
<proteinExistence type="predicted"/>
<evidence type="ECO:0000313" key="2">
    <source>
        <dbReference type="Proteomes" id="UP000054485"/>
    </source>
</evidence>
<reference evidence="1 2" key="1">
    <citation type="submission" date="2014-04" db="EMBL/GenBank/DDBJ databases">
        <authorList>
            <consortium name="DOE Joint Genome Institute"/>
            <person name="Kuo A."/>
            <person name="Ruytinx J."/>
            <person name="Rineau F."/>
            <person name="Colpaert J."/>
            <person name="Kohler A."/>
            <person name="Nagy L.G."/>
            <person name="Floudas D."/>
            <person name="Copeland A."/>
            <person name="Barry K.W."/>
            <person name="Cichocki N."/>
            <person name="Veneault-Fourrey C."/>
            <person name="LaButti K."/>
            <person name="Lindquist E.A."/>
            <person name="Lipzen A."/>
            <person name="Lundell T."/>
            <person name="Morin E."/>
            <person name="Murat C."/>
            <person name="Sun H."/>
            <person name="Tunlid A."/>
            <person name="Henrissat B."/>
            <person name="Grigoriev I.V."/>
            <person name="Hibbett D.S."/>
            <person name="Martin F."/>
            <person name="Nordberg H.P."/>
            <person name="Cantor M.N."/>
            <person name="Hua S.X."/>
        </authorList>
    </citation>
    <scope>NUCLEOTIDE SEQUENCE [LARGE SCALE GENOMIC DNA]</scope>
    <source>
        <strain evidence="1 2">UH-Slu-Lm8-n1</strain>
    </source>
</reference>
<keyword evidence="2" id="KW-1185">Reference proteome</keyword>
<name>A0A0D0BCU0_9AGAM</name>